<dbReference type="EMBL" id="PSNX01000013">
    <property type="protein sequence ID" value="PPE65562.1"/>
    <property type="molecule type" value="Genomic_DNA"/>
</dbReference>
<comment type="caution">
    <text evidence="2">The sequence shown here is derived from an EMBL/GenBank/DDBJ whole genome shotgun (WGS) entry which is preliminary data.</text>
</comment>
<dbReference type="AlphaFoldDB" id="A0A2S5SS48"/>
<organism evidence="2 3">
    <name type="scientific">Caldimonas caldifontis</name>
    <dbReference type="NCBI Taxonomy" id="1452508"/>
    <lineage>
        <taxon>Bacteria</taxon>
        <taxon>Pseudomonadati</taxon>
        <taxon>Pseudomonadota</taxon>
        <taxon>Betaproteobacteria</taxon>
        <taxon>Burkholderiales</taxon>
        <taxon>Sphaerotilaceae</taxon>
        <taxon>Caldimonas</taxon>
    </lineage>
</organism>
<dbReference type="GO" id="GO:0016757">
    <property type="term" value="F:glycosyltransferase activity"/>
    <property type="evidence" value="ECO:0007669"/>
    <property type="project" value="InterPro"/>
</dbReference>
<dbReference type="RefSeq" id="WP_104303385.1">
    <property type="nucleotide sequence ID" value="NZ_PSNX01000013.1"/>
</dbReference>
<dbReference type="Proteomes" id="UP000238605">
    <property type="component" value="Unassembled WGS sequence"/>
</dbReference>
<dbReference type="OrthoDB" id="8536760at2"/>
<reference evidence="2 3" key="1">
    <citation type="submission" date="2018-02" db="EMBL/GenBank/DDBJ databases">
        <title>Reclassifiation of [Polyangium] brachysporum DSM 7029 as Guopingzhaonella breviflexa gen. nov., sp. nov., a member of the family Comamonadaceae.</title>
        <authorList>
            <person name="Tang B."/>
        </authorList>
    </citation>
    <scope>NUCLEOTIDE SEQUENCE [LARGE SCALE GENOMIC DNA]</scope>
    <source>
        <strain evidence="2 3">BCRC 80649</strain>
    </source>
</reference>
<feature type="domain" description="Glycosyltransferase 61 catalytic" evidence="1">
    <location>
        <begin position="136"/>
        <end position="295"/>
    </location>
</feature>
<evidence type="ECO:0000313" key="2">
    <source>
        <dbReference type="EMBL" id="PPE65562.1"/>
    </source>
</evidence>
<dbReference type="Pfam" id="PF04577">
    <property type="entry name" value="Glyco_transf_61"/>
    <property type="match status" value="1"/>
</dbReference>
<proteinExistence type="predicted"/>
<dbReference type="InterPro" id="IPR049625">
    <property type="entry name" value="Glyco_transf_61_cat"/>
</dbReference>
<evidence type="ECO:0000259" key="1">
    <source>
        <dbReference type="Pfam" id="PF04577"/>
    </source>
</evidence>
<accession>A0A2S5SS48</accession>
<gene>
    <name evidence="2" type="ORF">C1704_14145</name>
</gene>
<name>A0A2S5SS48_9BURK</name>
<sequence length="350" mass="39265">MPLLYPAYPAIARLRRKLGFDKSLEHAATRTWVLQPAETRVERPALYDTRELDRVTACQDDTSMSAELERLRGGPRHHGATVAHLIPDVYLLEGHLFRRDALRELSRTPLPWISGPIREERGEASLAASRYGVRYFGHWMTDDLPTLKLATDHAPPISPRVALTRHQTEYLTLTGLEYEMLPNAYLKQLIVFDDIAQNRLKALRYAALRERFQAITSTLTEEPTPGVVLLRRNTGHQRVLTNEDQVAAALRARGFRSLCPEEHSVSEILAACRGARVAVGVEGSHLAHAIYTLAPGGSLVVLQPPQRFNNVFKDICDAAELSYAMTVGHPDGDGFRVNIDALLRLVDRMR</sequence>
<evidence type="ECO:0000313" key="3">
    <source>
        <dbReference type="Proteomes" id="UP000238605"/>
    </source>
</evidence>
<keyword evidence="3" id="KW-1185">Reference proteome</keyword>
<protein>
    <recommendedName>
        <fullName evidence="1">Glycosyltransferase 61 catalytic domain-containing protein</fullName>
    </recommendedName>
</protein>